<dbReference type="InterPro" id="IPR050706">
    <property type="entry name" value="Cyclic-di-GMP_PDE-like"/>
</dbReference>
<dbReference type="PANTHER" id="PTHR33121:SF15">
    <property type="entry name" value="BLUE LIGHT- AND TEMPERATURE-REGULATED ANTIREPRESSOR BLUF"/>
    <property type="match status" value="1"/>
</dbReference>
<proteinExistence type="predicted"/>
<dbReference type="PANTHER" id="PTHR33121">
    <property type="entry name" value="CYCLIC DI-GMP PHOSPHODIESTERASE PDEF"/>
    <property type="match status" value="1"/>
</dbReference>
<protein>
    <submittedName>
        <fullName evidence="2">EAL domain-containing protein</fullName>
    </submittedName>
</protein>
<name>A0ABW2IIX1_9PROT</name>
<dbReference type="PROSITE" id="PS50883">
    <property type="entry name" value="EAL"/>
    <property type="match status" value="1"/>
</dbReference>
<dbReference type="InterPro" id="IPR035919">
    <property type="entry name" value="EAL_sf"/>
</dbReference>
<dbReference type="EMBL" id="JBHTBR010000002">
    <property type="protein sequence ID" value="MFC7290861.1"/>
    <property type="molecule type" value="Genomic_DNA"/>
</dbReference>
<evidence type="ECO:0000313" key="2">
    <source>
        <dbReference type="EMBL" id="MFC7290861.1"/>
    </source>
</evidence>
<comment type="caution">
    <text evidence="2">The sequence shown here is derived from an EMBL/GenBank/DDBJ whole genome shotgun (WGS) entry which is preliminary data.</text>
</comment>
<dbReference type="Proteomes" id="UP001596492">
    <property type="component" value="Unassembled WGS sequence"/>
</dbReference>
<gene>
    <name evidence="2" type="ORF">ACFQS8_04490</name>
</gene>
<organism evidence="2 3">
    <name type="scientific">Hirschia litorea</name>
    <dbReference type="NCBI Taxonomy" id="1199156"/>
    <lineage>
        <taxon>Bacteria</taxon>
        <taxon>Pseudomonadati</taxon>
        <taxon>Pseudomonadota</taxon>
        <taxon>Alphaproteobacteria</taxon>
        <taxon>Hyphomonadales</taxon>
        <taxon>Hyphomonadaceae</taxon>
        <taxon>Hirschia</taxon>
    </lineage>
</organism>
<accession>A0ABW2IIX1</accession>
<sequence>MPSTKTTTDKSSSIAKSATDLFIESDINGTIIFAEGDGSLLNTVDVRMLVLSNLFQLLNVPDISKIQEAFVSLAPGLRASFDDMSHSPHGRRITIKRNDASPATFQVSVADLSQHKVLQDLKVDEHLIRAFRSSLVSPELKAARQPVVCTQTGQLRHYEILARFPFEGSPYPMIVAAERRGIISELDCVMLDAVCQRLSHPSGHGLKLAVNISGQSIQRTDIACELNRIVRAYDFNKDRLILEITESSQMHDIDTASNVVDLLKNTGAKVVLDDFGAGAASFGYLRALNVDGVKFDGCFLNGQGSNERNTALMRAISGMCRELGMSVVGERVETETDRQTLLNTGVMLAQGYHFGRPEIDSIFFADRRQKRDAA</sequence>
<reference evidence="3" key="1">
    <citation type="journal article" date="2019" name="Int. J. Syst. Evol. Microbiol.">
        <title>The Global Catalogue of Microorganisms (GCM) 10K type strain sequencing project: providing services to taxonomists for standard genome sequencing and annotation.</title>
        <authorList>
            <consortium name="The Broad Institute Genomics Platform"/>
            <consortium name="The Broad Institute Genome Sequencing Center for Infectious Disease"/>
            <person name="Wu L."/>
            <person name="Ma J."/>
        </authorList>
    </citation>
    <scope>NUCLEOTIDE SEQUENCE [LARGE SCALE GENOMIC DNA]</scope>
    <source>
        <strain evidence="3">CCUG 51308</strain>
    </source>
</reference>
<dbReference type="SUPFAM" id="SSF141868">
    <property type="entry name" value="EAL domain-like"/>
    <property type="match status" value="1"/>
</dbReference>
<dbReference type="Pfam" id="PF00563">
    <property type="entry name" value="EAL"/>
    <property type="match status" value="1"/>
</dbReference>
<dbReference type="RefSeq" id="WP_382166066.1">
    <property type="nucleotide sequence ID" value="NZ_JBHTBR010000002.1"/>
</dbReference>
<dbReference type="Gene3D" id="3.20.20.450">
    <property type="entry name" value="EAL domain"/>
    <property type="match status" value="1"/>
</dbReference>
<dbReference type="SMART" id="SM00052">
    <property type="entry name" value="EAL"/>
    <property type="match status" value="1"/>
</dbReference>
<keyword evidence="3" id="KW-1185">Reference proteome</keyword>
<dbReference type="InterPro" id="IPR001633">
    <property type="entry name" value="EAL_dom"/>
</dbReference>
<evidence type="ECO:0000259" key="1">
    <source>
        <dbReference type="PROSITE" id="PS50883"/>
    </source>
</evidence>
<dbReference type="CDD" id="cd01948">
    <property type="entry name" value="EAL"/>
    <property type="match status" value="1"/>
</dbReference>
<evidence type="ECO:0000313" key="3">
    <source>
        <dbReference type="Proteomes" id="UP001596492"/>
    </source>
</evidence>
<feature type="domain" description="EAL" evidence="1">
    <location>
        <begin position="124"/>
        <end position="371"/>
    </location>
</feature>